<comment type="similarity">
    <text evidence="1">Belongs to the short-chain dehydrogenases/reductases (SDR) family.</text>
</comment>
<evidence type="ECO:0000313" key="5">
    <source>
        <dbReference type="EMBL" id="KAF5383188.1"/>
    </source>
</evidence>
<dbReference type="SUPFAM" id="SSF51735">
    <property type="entry name" value="NAD(P)-binding Rossmann-fold domains"/>
    <property type="match status" value="1"/>
</dbReference>
<dbReference type="GO" id="GO:0016491">
    <property type="term" value="F:oxidoreductase activity"/>
    <property type="evidence" value="ECO:0007669"/>
    <property type="project" value="UniProtKB-KW"/>
</dbReference>
<dbReference type="PANTHER" id="PTHR24321">
    <property type="entry name" value="DEHYDROGENASES, SHORT CHAIN"/>
    <property type="match status" value="1"/>
</dbReference>
<dbReference type="PANTHER" id="PTHR24321:SF8">
    <property type="entry name" value="ESTRADIOL 17-BETA-DEHYDROGENASE 8-RELATED"/>
    <property type="match status" value="1"/>
</dbReference>
<dbReference type="Gene3D" id="3.40.50.720">
    <property type="entry name" value="NAD(P)-binding Rossmann-like Domain"/>
    <property type="match status" value="1"/>
</dbReference>
<dbReference type="InterPro" id="IPR002347">
    <property type="entry name" value="SDR_fam"/>
</dbReference>
<accession>A0A8H5HGV5</accession>
<gene>
    <name evidence="5" type="ORF">D9615_005091</name>
</gene>
<organism evidence="5 6">
    <name type="scientific">Tricholomella constricta</name>
    <dbReference type="NCBI Taxonomy" id="117010"/>
    <lineage>
        <taxon>Eukaryota</taxon>
        <taxon>Fungi</taxon>
        <taxon>Dikarya</taxon>
        <taxon>Basidiomycota</taxon>
        <taxon>Agaricomycotina</taxon>
        <taxon>Agaricomycetes</taxon>
        <taxon>Agaricomycetidae</taxon>
        <taxon>Agaricales</taxon>
        <taxon>Tricholomatineae</taxon>
        <taxon>Lyophyllaceae</taxon>
        <taxon>Tricholomella</taxon>
    </lineage>
</organism>
<sequence>MTAESESAPDKEHHVGLLLRYRCSHIIILNMSTSGSPTTRVAIVTGAAQGIGRAIALRLAADGLDVAVDDLPSKLPLLEALVADIEKLGRKAVALTYNVTKENEMEAMVAKTVSDLGRLDVMVANAGITGGSRSIMEADVDGFESVAAVNVRGTLLCYKYAARQMVKQGTGGRIIGASSIAGKQGFANLGAYCASKAVVRSLTHTAALELAAHNITVNAYAPGIIETSMSKFHSTRENDVALGGPCTAVKVLMNVPHAKVAQPEDVANLVSYLASPESHFMTGQTVSIDGGLNIS</sequence>
<dbReference type="PRINTS" id="PR00081">
    <property type="entry name" value="GDHRDH"/>
</dbReference>
<name>A0A8H5HGV5_9AGAR</name>
<dbReference type="Pfam" id="PF13561">
    <property type="entry name" value="adh_short_C2"/>
    <property type="match status" value="1"/>
</dbReference>
<keyword evidence="2" id="KW-0560">Oxidoreductase</keyword>
<dbReference type="EMBL" id="JAACJP010000007">
    <property type="protein sequence ID" value="KAF5383188.1"/>
    <property type="molecule type" value="Genomic_DNA"/>
</dbReference>
<keyword evidence="6" id="KW-1185">Reference proteome</keyword>
<dbReference type="InterPro" id="IPR036291">
    <property type="entry name" value="NAD(P)-bd_dom_sf"/>
</dbReference>
<evidence type="ECO:0000256" key="2">
    <source>
        <dbReference type="ARBA" id="ARBA00023002"/>
    </source>
</evidence>
<comment type="caution">
    <text evidence="5">The sequence shown here is derived from an EMBL/GenBank/DDBJ whole genome shotgun (WGS) entry which is preliminary data.</text>
</comment>
<dbReference type="Proteomes" id="UP000565441">
    <property type="component" value="Unassembled WGS sequence"/>
</dbReference>
<reference evidence="5 6" key="1">
    <citation type="journal article" date="2020" name="ISME J.">
        <title>Uncovering the hidden diversity of litter-decomposition mechanisms in mushroom-forming fungi.</title>
        <authorList>
            <person name="Floudas D."/>
            <person name="Bentzer J."/>
            <person name="Ahren D."/>
            <person name="Johansson T."/>
            <person name="Persson P."/>
            <person name="Tunlid A."/>
        </authorList>
    </citation>
    <scope>NUCLEOTIDE SEQUENCE [LARGE SCALE GENOMIC DNA]</scope>
    <source>
        <strain evidence="5 6">CBS 661.87</strain>
    </source>
</reference>
<evidence type="ECO:0000256" key="3">
    <source>
        <dbReference type="ARBA" id="ARBA00023027"/>
    </source>
</evidence>
<keyword evidence="3" id="KW-0520">NAD</keyword>
<dbReference type="OrthoDB" id="498125at2759"/>
<dbReference type="AlphaFoldDB" id="A0A8H5HGV5"/>
<evidence type="ECO:0000259" key="4">
    <source>
        <dbReference type="SMART" id="SM00822"/>
    </source>
</evidence>
<feature type="domain" description="Ketoreductase" evidence="4">
    <location>
        <begin position="40"/>
        <end position="227"/>
    </location>
</feature>
<dbReference type="InterPro" id="IPR057326">
    <property type="entry name" value="KR_dom"/>
</dbReference>
<dbReference type="PRINTS" id="PR00080">
    <property type="entry name" value="SDRFAMILY"/>
</dbReference>
<protein>
    <recommendedName>
        <fullName evidence="4">Ketoreductase domain-containing protein</fullName>
    </recommendedName>
</protein>
<dbReference type="SMART" id="SM00822">
    <property type="entry name" value="PKS_KR"/>
    <property type="match status" value="1"/>
</dbReference>
<dbReference type="FunFam" id="3.40.50.720:FF:000084">
    <property type="entry name" value="Short-chain dehydrogenase reductase"/>
    <property type="match status" value="1"/>
</dbReference>
<evidence type="ECO:0000256" key="1">
    <source>
        <dbReference type="ARBA" id="ARBA00006484"/>
    </source>
</evidence>
<evidence type="ECO:0000313" key="6">
    <source>
        <dbReference type="Proteomes" id="UP000565441"/>
    </source>
</evidence>
<proteinExistence type="inferred from homology"/>